<dbReference type="PANTHER" id="PTHR39336:SF1">
    <property type="entry name" value="PYRIDOXAMINE PHOSPHATE OXIDASE FAMILY PROTEIN (AFU_ORTHOLOGUE AFUA_6G11440)"/>
    <property type="match status" value="1"/>
</dbReference>
<dbReference type="EMBL" id="VUJW01000011">
    <property type="protein sequence ID" value="KAA1425620.1"/>
    <property type="molecule type" value="Genomic_DNA"/>
</dbReference>
<dbReference type="AlphaFoldDB" id="A0A5B1M1J3"/>
<name>A0A5B1M1J3_9ACTN</name>
<dbReference type="SUPFAM" id="SSF50475">
    <property type="entry name" value="FMN-binding split barrel"/>
    <property type="match status" value="1"/>
</dbReference>
<organism evidence="2 3">
    <name type="scientific">Nocardioides antri</name>
    <dbReference type="NCBI Taxonomy" id="2607659"/>
    <lineage>
        <taxon>Bacteria</taxon>
        <taxon>Bacillati</taxon>
        <taxon>Actinomycetota</taxon>
        <taxon>Actinomycetes</taxon>
        <taxon>Propionibacteriales</taxon>
        <taxon>Nocardioidaceae</taxon>
        <taxon>Nocardioides</taxon>
    </lineage>
</organism>
<keyword evidence="3" id="KW-1185">Reference proteome</keyword>
<gene>
    <name evidence="2" type="ORF">F0U47_17680</name>
</gene>
<dbReference type="Proteomes" id="UP000324351">
    <property type="component" value="Unassembled WGS sequence"/>
</dbReference>
<evidence type="ECO:0000313" key="2">
    <source>
        <dbReference type="EMBL" id="KAA1425620.1"/>
    </source>
</evidence>
<dbReference type="InterPro" id="IPR012349">
    <property type="entry name" value="Split_barrel_FMN-bd"/>
</dbReference>
<feature type="domain" description="Pyridoxamine 5'-phosphate oxidase N-terminal" evidence="1">
    <location>
        <begin position="11"/>
        <end position="133"/>
    </location>
</feature>
<evidence type="ECO:0000259" key="1">
    <source>
        <dbReference type="Pfam" id="PF01243"/>
    </source>
</evidence>
<dbReference type="RefSeq" id="WP_149751806.1">
    <property type="nucleotide sequence ID" value="NZ_VUJW01000011.1"/>
</dbReference>
<dbReference type="Gene3D" id="2.30.110.10">
    <property type="entry name" value="Electron Transport, Fmn-binding Protein, Chain A"/>
    <property type="match status" value="1"/>
</dbReference>
<comment type="caution">
    <text evidence="2">The sequence shown here is derived from an EMBL/GenBank/DDBJ whole genome shotgun (WGS) entry which is preliminary data.</text>
</comment>
<dbReference type="InterPro" id="IPR011576">
    <property type="entry name" value="Pyridox_Oxase_N"/>
</dbReference>
<sequence length="322" mass="34748">MAKVYKSVAGRVREFIEAQHVFFVATAPLAADGHVNLSPRGVAGTFAVLDEHTFAWLDGTGSGSETIAHLRENGRITVMFCAFDGPPNIVRLHGTGRVVTLYDEEYDGLAAHFTELPGARAIVVVDVERVSDSCGYGVPLMTYAGERDLMQRYFRRKGAEGSADYRRRKNRTSLDGLRAFDDDPLDEWSTLAGLAAIRERLAAQIDGWEYPVSYGLAVDGEFVHVNEPGGTHKLPAVVLATVLKHDGGTATLEVSRQQLDEAITALAPAAACTEVDHPNLAAWRAIAARLDANGGGSVAAVFVRSTDDPVGSELDAVLRSRW</sequence>
<proteinExistence type="predicted"/>
<reference evidence="2 3" key="1">
    <citation type="submission" date="2019-09" db="EMBL/GenBank/DDBJ databases">
        <title>Nocardioides panacisoli sp. nov., isolated from the soil of a ginseng field.</title>
        <authorList>
            <person name="Cho C."/>
        </authorList>
    </citation>
    <scope>NUCLEOTIDE SEQUENCE [LARGE SCALE GENOMIC DNA]</scope>
    <source>
        <strain evidence="2 3">BN140041</strain>
    </source>
</reference>
<accession>A0A5B1M1J3</accession>
<protein>
    <submittedName>
        <fullName evidence="2">Pyridoxamine 5'-phosphate oxidase family protein</fullName>
    </submittedName>
</protein>
<dbReference type="Pfam" id="PF01243">
    <property type="entry name" value="PNPOx_N"/>
    <property type="match status" value="1"/>
</dbReference>
<evidence type="ECO:0000313" key="3">
    <source>
        <dbReference type="Proteomes" id="UP000324351"/>
    </source>
</evidence>
<reference evidence="2 3" key="2">
    <citation type="submission" date="2019-09" db="EMBL/GenBank/DDBJ databases">
        <authorList>
            <person name="Jin C."/>
        </authorList>
    </citation>
    <scope>NUCLEOTIDE SEQUENCE [LARGE SCALE GENOMIC DNA]</scope>
    <source>
        <strain evidence="2 3">BN140041</strain>
    </source>
</reference>
<dbReference type="PANTHER" id="PTHR39336">
    <property type="entry name" value="PYRIDOXAMINE PHOSPHATE OXIDASE FAMILY PROTEIN (AFU_ORTHOLOGUE AFUA_6G11440)"/>
    <property type="match status" value="1"/>
</dbReference>